<dbReference type="Proteomes" id="UP000005237">
    <property type="component" value="Unassembled WGS sequence"/>
</dbReference>
<reference evidence="2" key="2">
    <citation type="submission" date="2022-06" db="UniProtKB">
        <authorList>
            <consortium name="EnsemblMetazoa"/>
        </authorList>
    </citation>
    <scope>IDENTIFICATION</scope>
    <source>
        <strain evidence="2">DF5081</strain>
    </source>
</reference>
<dbReference type="AlphaFoldDB" id="A0A8R1INB9"/>
<sequence>MLRRTTRRPTSTGGRSKDNEHTAESNCRGTVSAHQRLHAFCGYEQFECDASASVAEQVDKVDASAVSRYF</sequence>
<keyword evidence="3" id="KW-1185">Reference proteome</keyword>
<dbReference type="EnsemblMetazoa" id="CJA39811.1">
    <property type="protein sequence ID" value="CJA39811.1"/>
    <property type="gene ID" value="WBGene00215659"/>
</dbReference>
<feature type="region of interest" description="Disordered" evidence="1">
    <location>
        <begin position="1"/>
        <end position="27"/>
    </location>
</feature>
<organism evidence="2 3">
    <name type="scientific">Caenorhabditis japonica</name>
    <dbReference type="NCBI Taxonomy" id="281687"/>
    <lineage>
        <taxon>Eukaryota</taxon>
        <taxon>Metazoa</taxon>
        <taxon>Ecdysozoa</taxon>
        <taxon>Nematoda</taxon>
        <taxon>Chromadorea</taxon>
        <taxon>Rhabditida</taxon>
        <taxon>Rhabditina</taxon>
        <taxon>Rhabditomorpha</taxon>
        <taxon>Rhabditoidea</taxon>
        <taxon>Rhabditidae</taxon>
        <taxon>Peloderinae</taxon>
        <taxon>Caenorhabditis</taxon>
    </lineage>
</organism>
<name>A0A8R1INB9_CAEJA</name>
<protein>
    <submittedName>
        <fullName evidence="2">Uncharacterized protein</fullName>
    </submittedName>
</protein>
<accession>A0A8R1INB9</accession>
<evidence type="ECO:0000313" key="2">
    <source>
        <dbReference type="EnsemblMetazoa" id="CJA39811.1"/>
    </source>
</evidence>
<reference evidence="3" key="1">
    <citation type="submission" date="2010-08" db="EMBL/GenBank/DDBJ databases">
        <authorList>
            <consortium name="Caenorhabditis japonica Sequencing Consortium"/>
            <person name="Wilson R.K."/>
        </authorList>
    </citation>
    <scope>NUCLEOTIDE SEQUENCE [LARGE SCALE GENOMIC DNA]</scope>
    <source>
        <strain evidence="3">DF5081</strain>
    </source>
</reference>
<evidence type="ECO:0000313" key="3">
    <source>
        <dbReference type="Proteomes" id="UP000005237"/>
    </source>
</evidence>
<proteinExistence type="predicted"/>
<evidence type="ECO:0000256" key="1">
    <source>
        <dbReference type="SAM" id="MobiDB-lite"/>
    </source>
</evidence>